<feature type="compositionally biased region" description="Acidic residues" evidence="9">
    <location>
        <begin position="75"/>
        <end position="92"/>
    </location>
</feature>
<feature type="compositionally biased region" description="Polar residues" evidence="9">
    <location>
        <begin position="55"/>
        <end position="64"/>
    </location>
</feature>
<name>A0AAP0JQ91_9MAGN</name>
<dbReference type="AlphaFoldDB" id="A0AAP0JQ91"/>
<keyword evidence="7" id="KW-0687">Ribonucleoprotein</keyword>
<dbReference type="EMBL" id="JBBNAE010000003">
    <property type="protein sequence ID" value="KAK9137403.1"/>
    <property type="molecule type" value="Genomic_DNA"/>
</dbReference>
<dbReference type="SMART" id="SM00360">
    <property type="entry name" value="RRM"/>
    <property type="match status" value="2"/>
</dbReference>
<keyword evidence="5" id="KW-0677">Repeat</keyword>
<dbReference type="InterPro" id="IPR048289">
    <property type="entry name" value="RRM2_NsCP33-like"/>
</dbReference>
<dbReference type="Pfam" id="PF00076">
    <property type="entry name" value="RRM_1"/>
    <property type="match status" value="2"/>
</dbReference>
<evidence type="ECO:0000256" key="4">
    <source>
        <dbReference type="ARBA" id="ARBA00022664"/>
    </source>
</evidence>
<accession>A0AAP0JQ91</accession>
<evidence type="ECO:0000256" key="6">
    <source>
        <dbReference type="ARBA" id="ARBA00022884"/>
    </source>
</evidence>
<feature type="domain" description="RRM" evidence="10">
    <location>
        <begin position="205"/>
        <end position="283"/>
    </location>
</feature>
<feature type="region of interest" description="Disordered" evidence="9">
    <location>
        <begin position="49"/>
        <end position="100"/>
    </location>
</feature>
<comment type="caution">
    <text evidence="11">The sequence shown here is derived from an EMBL/GenBank/DDBJ whole genome shotgun (WGS) entry which is preliminary data.</text>
</comment>
<evidence type="ECO:0000256" key="5">
    <source>
        <dbReference type="ARBA" id="ARBA00022737"/>
    </source>
</evidence>
<proteinExistence type="predicted"/>
<dbReference type="InterPro" id="IPR000504">
    <property type="entry name" value="RRM_dom"/>
</dbReference>
<dbReference type="GO" id="GO:0003729">
    <property type="term" value="F:mRNA binding"/>
    <property type="evidence" value="ECO:0007669"/>
    <property type="project" value="TreeGrafter"/>
</dbReference>
<evidence type="ECO:0000313" key="11">
    <source>
        <dbReference type="EMBL" id="KAK9137403.1"/>
    </source>
</evidence>
<dbReference type="GO" id="GO:0009535">
    <property type="term" value="C:chloroplast thylakoid membrane"/>
    <property type="evidence" value="ECO:0007669"/>
    <property type="project" value="TreeGrafter"/>
</dbReference>
<dbReference type="Proteomes" id="UP001417504">
    <property type="component" value="Unassembled WGS sequence"/>
</dbReference>
<protein>
    <recommendedName>
        <fullName evidence="10">RRM domain-containing protein</fullName>
    </recommendedName>
</protein>
<dbReference type="Gene3D" id="3.30.70.330">
    <property type="match status" value="2"/>
</dbReference>
<dbReference type="PROSITE" id="PS50102">
    <property type="entry name" value="RRM"/>
    <property type="match status" value="2"/>
</dbReference>
<dbReference type="InterPro" id="IPR050502">
    <property type="entry name" value="Euk_RNA-bind_prot"/>
</dbReference>
<comment type="subcellular location">
    <subcellularLocation>
        <location evidence="1">Plastid</location>
        <location evidence="1">Chloroplast</location>
    </subcellularLocation>
</comment>
<keyword evidence="3" id="KW-0934">Plastid</keyword>
<reference evidence="11 12" key="1">
    <citation type="submission" date="2024-01" db="EMBL/GenBank/DDBJ databases">
        <title>Genome assemblies of Stephania.</title>
        <authorList>
            <person name="Yang L."/>
        </authorList>
    </citation>
    <scope>NUCLEOTIDE SEQUENCE [LARGE SCALE GENOMIC DNA]</scope>
    <source>
        <strain evidence="11">QJT</strain>
        <tissue evidence="11">Leaf</tissue>
    </source>
</reference>
<evidence type="ECO:0000256" key="2">
    <source>
        <dbReference type="ARBA" id="ARBA00022528"/>
    </source>
</evidence>
<dbReference type="PANTHER" id="PTHR48025:SF11">
    <property type="entry name" value="RNA-BINDING PROTEIN CP33, CHLOROPLASTIC"/>
    <property type="match status" value="1"/>
</dbReference>
<evidence type="ECO:0000256" key="1">
    <source>
        <dbReference type="ARBA" id="ARBA00004229"/>
    </source>
</evidence>
<dbReference type="GO" id="GO:0006397">
    <property type="term" value="P:mRNA processing"/>
    <property type="evidence" value="ECO:0007669"/>
    <property type="project" value="UniProtKB-KW"/>
</dbReference>
<sequence length="307" mass="33573">MATSPAHISMALHFHTHSPITPTPTLPNLLHCSLLTPPHIITFSISTKPHHRTPITKSTTTHFSPTPRCAQFDGFEVESSEDEDKDENEDEKDGVLGGGTSRLFVGNLPFTMSPSQIKEVFAEAGRVASVEVIYDRVTDRSRGFAFVTMGSAEQAEEAIRMFDGSQIGGRTVKVNFPEVPRGGEREIMGPKTRNSNRQAFVDTPYKLYAGNLGWGLTSQGLRDAFKERSGVLSAKVVYDRDSGKSRGFGFISFLSAEDAQSALDIMNGVEVEGRPLRLSFAAQKNVIVAPKSQEMQSVQGDLQPNQV</sequence>
<dbReference type="PANTHER" id="PTHR48025">
    <property type="entry name" value="OS02G0815200 PROTEIN"/>
    <property type="match status" value="1"/>
</dbReference>
<evidence type="ECO:0000256" key="3">
    <source>
        <dbReference type="ARBA" id="ARBA00022640"/>
    </source>
</evidence>
<gene>
    <name evidence="11" type="ORF">Sjap_007997</name>
</gene>
<keyword evidence="4" id="KW-0507">mRNA processing</keyword>
<dbReference type="InterPro" id="IPR035979">
    <property type="entry name" value="RBD_domain_sf"/>
</dbReference>
<keyword evidence="6 8" id="KW-0694">RNA-binding</keyword>
<dbReference type="CDD" id="cd21608">
    <property type="entry name" value="RRM2_NsCP33_like"/>
    <property type="match status" value="1"/>
</dbReference>
<feature type="domain" description="RRM" evidence="10">
    <location>
        <begin position="101"/>
        <end position="179"/>
    </location>
</feature>
<organism evidence="11 12">
    <name type="scientific">Stephania japonica</name>
    <dbReference type="NCBI Taxonomy" id="461633"/>
    <lineage>
        <taxon>Eukaryota</taxon>
        <taxon>Viridiplantae</taxon>
        <taxon>Streptophyta</taxon>
        <taxon>Embryophyta</taxon>
        <taxon>Tracheophyta</taxon>
        <taxon>Spermatophyta</taxon>
        <taxon>Magnoliopsida</taxon>
        <taxon>Ranunculales</taxon>
        <taxon>Menispermaceae</taxon>
        <taxon>Menispermoideae</taxon>
        <taxon>Cissampelideae</taxon>
        <taxon>Stephania</taxon>
    </lineage>
</organism>
<evidence type="ECO:0000256" key="7">
    <source>
        <dbReference type="ARBA" id="ARBA00023274"/>
    </source>
</evidence>
<dbReference type="GO" id="GO:1901259">
    <property type="term" value="P:chloroplast rRNA processing"/>
    <property type="evidence" value="ECO:0007669"/>
    <property type="project" value="TreeGrafter"/>
</dbReference>
<evidence type="ECO:0000256" key="8">
    <source>
        <dbReference type="PROSITE-ProRule" id="PRU00176"/>
    </source>
</evidence>
<dbReference type="GO" id="GO:1990904">
    <property type="term" value="C:ribonucleoprotein complex"/>
    <property type="evidence" value="ECO:0007669"/>
    <property type="project" value="UniProtKB-KW"/>
</dbReference>
<keyword evidence="12" id="KW-1185">Reference proteome</keyword>
<keyword evidence="2" id="KW-0150">Chloroplast</keyword>
<evidence type="ECO:0000259" key="10">
    <source>
        <dbReference type="PROSITE" id="PS50102"/>
    </source>
</evidence>
<dbReference type="InterPro" id="IPR012677">
    <property type="entry name" value="Nucleotide-bd_a/b_plait_sf"/>
</dbReference>
<evidence type="ECO:0000256" key="9">
    <source>
        <dbReference type="SAM" id="MobiDB-lite"/>
    </source>
</evidence>
<dbReference type="SUPFAM" id="SSF54928">
    <property type="entry name" value="RNA-binding domain, RBD"/>
    <property type="match status" value="1"/>
</dbReference>
<evidence type="ECO:0000313" key="12">
    <source>
        <dbReference type="Proteomes" id="UP001417504"/>
    </source>
</evidence>